<dbReference type="AlphaFoldDB" id="A0A0A0LDK0"/>
<dbReference type="STRING" id="3659.A0A0A0LDK0"/>
<dbReference type="Gramene" id="KGN58984">
    <property type="protein sequence ID" value="KGN58984"/>
    <property type="gene ID" value="Csa_3G740270"/>
</dbReference>
<accession>A0A0A0LDK0</accession>
<dbReference type="EMBL" id="CM002924">
    <property type="protein sequence ID" value="KGN58984.1"/>
    <property type="molecule type" value="Genomic_DNA"/>
</dbReference>
<sequence length="545" mass="59422">MDITMNKSFNPQSQVYTSRRPPIHFPTDPTISIVSFLFRNSSSYPNALALVDADSGESLTFRQLQIQVSKLAHVFIQLGIQKGDVVLIFSPNSIHFLVCFFAIVAIGAIATTCNPAYTSAELSKQVANCKPKLVITVPELWDVIGKLNLPSIILGSKISSKFSRSNIWGYSDLIKKAGDVSNLPVSEVGQNDVAALLYSSGTTGISKGVILTHRNFITASLMVTQDQELLGDPRNVFLCFLPMFHVFGLSIVVNSQLQRGNTVVSMAKFELEKALGLVMKYKITHLYVVPPVIIALTKQKVVKNYDLSSLRQILSGAAPLGKDVMDECSKIIPQARIIQGYGMTETCGVISVENVGVESTQSGATGSLVSGVEAQILSIETQKRLPPGETGEICVRGPNMMKGYFNNQKATSQTIDDQGWVHTGDIGYFNEEGELFVVDRIKELIKCYGFQVAPAELEALLLSHPQITDAIVIPHPDDKAGEVPIAFVVRSPNSSISEEDVKIFVAGQVAPFKRLRKVTFTSSVPKSASGKLLRREVIAQVRAKM</sequence>
<keyword evidence="5" id="KW-0472">Membrane</keyword>
<comment type="similarity">
    <text evidence="1">Belongs to the ATP-dependent AMP-binding enzyme family.</text>
</comment>
<dbReference type="KEGG" id="csv:101204417"/>
<dbReference type="CDD" id="cd05904">
    <property type="entry name" value="4CL"/>
    <property type="match status" value="1"/>
</dbReference>
<evidence type="ECO:0000256" key="3">
    <source>
        <dbReference type="ARBA" id="ARBA00022741"/>
    </source>
</evidence>
<evidence type="ECO:0000259" key="6">
    <source>
        <dbReference type="Pfam" id="PF00501"/>
    </source>
</evidence>
<proteinExistence type="inferred from homology"/>
<feature type="domain" description="AMP-dependent synthetase/ligase" evidence="6">
    <location>
        <begin position="39"/>
        <end position="405"/>
    </location>
</feature>
<dbReference type="PROSITE" id="PS00455">
    <property type="entry name" value="AMP_BINDING"/>
    <property type="match status" value="1"/>
</dbReference>
<keyword evidence="4" id="KW-0067">ATP-binding</keyword>
<dbReference type="Pfam" id="PF00501">
    <property type="entry name" value="AMP-binding"/>
    <property type="match status" value="1"/>
</dbReference>
<dbReference type="OrthoDB" id="10253869at2759"/>
<dbReference type="Gene3D" id="3.40.50.12780">
    <property type="entry name" value="N-terminal domain of ligase-like"/>
    <property type="match status" value="1"/>
</dbReference>
<dbReference type="GO" id="GO:0005524">
    <property type="term" value="F:ATP binding"/>
    <property type="evidence" value="ECO:0007669"/>
    <property type="project" value="UniProtKB-KW"/>
</dbReference>
<evidence type="ECO:0000313" key="8">
    <source>
        <dbReference type="EMBL" id="KGN58984.1"/>
    </source>
</evidence>
<dbReference type="InterPro" id="IPR042099">
    <property type="entry name" value="ANL_N_sf"/>
</dbReference>
<reference evidence="8 9" key="2">
    <citation type="journal article" date="2009" name="PLoS ONE">
        <title>An integrated genetic and cytogenetic map of the cucumber genome.</title>
        <authorList>
            <person name="Ren Y."/>
            <person name="Zhang Z."/>
            <person name="Liu J."/>
            <person name="Staub J.E."/>
            <person name="Han Y."/>
            <person name="Cheng Z."/>
            <person name="Li X."/>
            <person name="Lu J."/>
            <person name="Miao H."/>
            <person name="Kang H."/>
            <person name="Xie B."/>
            <person name="Gu X."/>
            <person name="Wang X."/>
            <person name="Du Y."/>
            <person name="Jin W."/>
            <person name="Huang S."/>
        </authorList>
    </citation>
    <scope>NUCLEOTIDE SEQUENCE [LARGE SCALE GENOMIC DNA]</scope>
    <source>
        <strain evidence="9">cv. 9930</strain>
    </source>
</reference>
<keyword evidence="5" id="KW-1133">Transmembrane helix</keyword>
<feature type="domain" description="AMP-binding enzyme C-terminal" evidence="7">
    <location>
        <begin position="456"/>
        <end position="531"/>
    </location>
</feature>
<name>A0A0A0LDK0_CUCSA</name>
<evidence type="ECO:0000256" key="2">
    <source>
        <dbReference type="ARBA" id="ARBA00022598"/>
    </source>
</evidence>
<keyword evidence="9" id="KW-1185">Reference proteome</keyword>
<evidence type="ECO:0000256" key="1">
    <source>
        <dbReference type="ARBA" id="ARBA00006432"/>
    </source>
</evidence>
<protein>
    <recommendedName>
        <fullName evidence="10">4-coumarate--CoA ligase</fullName>
    </recommendedName>
</protein>
<reference evidence="8 9" key="4">
    <citation type="journal article" date="2011" name="BMC Genomics">
        <title>RNA-Seq improves annotation of protein-coding genes in the cucumber genome.</title>
        <authorList>
            <person name="Li Z."/>
            <person name="Zhang Z."/>
            <person name="Yan P."/>
            <person name="Huang S."/>
            <person name="Fei Z."/>
            <person name="Lin K."/>
        </authorList>
    </citation>
    <scope>NUCLEOTIDE SEQUENCE [LARGE SCALE GENOMIC DNA]</scope>
    <source>
        <strain evidence="9">cv. 9930</strain>
    </source>
</reference>
<dbReference type="InterPro" id="IPR045851">
    <property type="entry name" value="AMP-bd_C_sf"/>
</dbReference>
<evidence type="ECO:0000313" key="9">
    <source>
        <dbReference type="Proteomes" id="UP000029981"/>
    </source>
</evidence>
<evidence type="ECO:0000256" key="5">
    <source>
        <dbReference type="SAM" id="Phobius"/>
    </source>
</evidence>
<evidence type="ECO:0000256" key="4">
    <source>
        <dbReference type="ARBA" id="ARBA00022840"/>
    </source>
</evidence>
<reference evidence="8 9" key="3">
    <citation type="journal article" date="2010" name="BMC Genomics">
        <title>Transcriptome sequencing and comparative analysis of cucumber flowers with different sex types.</title>
        <authorList>
            <person name="Guo S."/>
            <person name="Zheng Y."/>
            <person name="Joung J.G."/>
            <person name="Liu S."/>
            <person name="Zhang Z."/>
            <person name="Crasta O.R."/>
            <person name="Sobral B.W."/>
            <person name="Xu Y."/>
            <person name="Huang S."/>
            <person name="Fei Z."/>
        </authorList>
    </citation>
    <scope>NUCLEOTIDE SEQUENCE [LARGE SCALE GENOMIC DNA]</scope>
    <source>
        <strain evidence="9">cv. 9930</strain>
    </source>
</reference>
<dbReference type="Proteomes" id="UP000029981">
    <property type="component" value="Chromosome 3"/>
</dbReference>
<dbReference type="InterPro" id="IPR000873">
    <property type="entry name" value="AMP-dep_synth/lig_dom"/>
</dbReference>
<dbReference type="GO" id="GO:0016405">
    <property type="term" value="F:CoA-ligase activity"/>
    <property type="evidence" value="ECO:0000318"/>
    <property type="project" value="GO_Central"/>
</dbReference>
<evidence type="ECO:0000259" key="7">
    <source>
        <dbReference type="Pfam" id="PF13193"/>
    </source>
</evidence>
<dbReference type="Pfam" id="PF13193">
    <property type="entry name" value="AMP-binding_C"/>
    <property type="match status" value="1"/>
</dbReference>
<dbReference type="InterPro" id="IPR025110">
    <property type="entry name" value="AMP-bd_C"/>
</dbReference>
<dbReference type="OMA" id="AWPNTDF"/>
<keyword evidence="5" id="KW-0812">Transmembrane</keyword>
<gene>
    <name evidence="8" type="ORF">Csa_3G740270</name>
</gene>
<organism evidence="8 9">
    <name type="scientific">Cucumis sativus</name>
    <name type="common">Cucumber</name>
    <dbReference type="NCBI Taxonomy" id="3659"/>
    <lineage>
        <taxon>Eukaryota</taxon>
        <taxon>Viridiplantae</taxon>
        <taxon>Streptophyta</taxon>
        <taxon>Embryophyta</taxon>
        <taxon>Tracheophyta</taxon>
        <taxon>Spermatophyta</taxon>
        <taxon>Magnoliopsida</taxon>
        <taxon>eudicotyledons</taxon>
        <taxon>Gunneridae</taxon>
        <taxon>Pentapetalae</taxon>
        <taxon>rosids</taxon>
        <taxon>fabids</taxon>
        <taxon>Cucurbitales</taxon>
        <taxon>Cucurbitaceae</taxon>
        <taxon>Benincaseae</taxon>
        <taxon>Cucumis</taxon>
    </lineage>
</organism>
<reference evidence="8 9" key="1">
    <citation type="journal article" date="2009" name="Nat. Genet.">
        <title>The genome of the cucumber, Cucumis sativus L.</title>
        <authorList>
            <person name="Huang S."/>
            <person name="Li R."/>
            <person name="Zhang Z."/>
            <person name="Li L."/>
            <person name="Gu X."/>
            <person name="Fan W."/>
            <person name="Lucas W.J."/>
            <person name="Wang X."/>
            <person name="Xie B."/>
            <person name="Ni P."/>
            <person name="Ren Y."/>
            <person name="Zhu H."/>
            <person name="Li J."/>
            <person name="Lin K."/>
            <person name="Jin W."/>
            <person name="Fei Z."/>
            <person name="Li G."/>
            <person name="Staub J."/>
            <person name="Kilian A."/>
            <person name="van der Vossen E.A."/>
            <person name="Wu Y."/>
            <person name="Guo J."/>
            <person name="He J."/>
            <person name="Jia Z."/>
            <person name="Ren Y."/>
            <person name="Tian G."/>
            <person name="Lu Y."/>
            <person name="Ruan J."/>
            <person name="Qian W."/>
            <person name="Wang M."/>
            <person name="Huang Q."/>
            <person name="Li B."/>
            <person name="Xuan Z."/>
            <person name="Cao J."/>
            <person name="Asan"/>
            <person name="Wu Z."/>
            <person name="Zhang J."/>
            <person name="Cai Q."/>
            <person name="Bai Y."/>
            <person name="Zhao B."/>
            <person name="Han Y."/>
            <person name="Li Y."/>
            <person name="Li X."/>
            <person name="Wang S."/>
            <person name="Shi Q."/>
            <person name="Liu S."/>
            <person name="Cho W.K."/>
            <person name="Kim J.Y."/>
            <person name="Xu Y."/>
            <person name="Heller-Uszynska K."/>
            <person name="Miao H."/>
            <person name="Cheng Z."/>
            <person name="Zhang S."/>
            <person name="Wu J."/>
            <person name="Yang Y."/>
            <person name="Kang H."/>
            <person name="Li M."/>
            <person name="Liang H."/>
            <person name="Ren X."/>
            <person name="Shi Z."/>
            <person name="Wen M."/>
            <person name="Jian M."/>
            <person name="Yang H."/>
            <person name="Zhang G."/>
            <person name="Yang Z."/>
            <person name="Chen R."/>
            <person name="Liu S."/>
            <person name="Li J."/>
            <person name="Ma L."/>
            <person name="Liu H."/>
            <person name="Zhou Y."/>
            <person name="Zhao J."/>
            <person name="Fang X."/>
            <person name="Li G."/>
            <person name="Fang L."/>
            <person name="Li Y."/>
            <person name="Liu D."/>
            <person name="Zheng H."/>
            <person name="Zhang Y."/>
            <person name="Qin N."/>
            <person name="Li Z."/>
            <person name="Yang G."/>
            <person name="Yang S."/>
            <person name="Bolund L."/>
            <person name="Kristiansen K."/>
            <person name="Zheng H."/>
            <person name="Li S."/>
            <person name="Zhang X."/>
            <person name="Yang H."/>
            <person name="Wang J."/>
            <person name="Sun R."/>
            <person name="Zhang B."/>
            <person name="Jiang S."/>
            <person name="Wang J."/>
            <person name="Du Y."/>
            <person name="Li S."/>
        </authorList>
    </citation>
    <scope>NUCLEOTIDE SEQUENCE [LARGE SCALE GENOMIC DNA]</scope>
    <source>
        <strain evidence="9">cv. 9930</strain>
    </source>
</reference>
<dbReference type="PANTHER" id="PTHR24096">
    <property type="entry name" value="LONG-CHAIN-FATTY-ACID--COA LIGASE"/>
    <property type="match status" value="1"/>
</dbReference>
<dbReference type="FunFam" id="3.30.300.30:FF:000007">
    <property type="entry name" value="4-coumarate--CoA ligase 2"/>
    <property type="match status" value="1"/>
</dbReference>
<dbReference type="Gene3D" id="3.30.300.30">
    <property type="match status" value="1"/>
</dbReference>
<feature type="transmembrane region" description="Helical" evidence="5">
    <location>
        <begin position="85"/>
        <end position="110"/>
    </location>
</feature>
<dbReference type="SUPFAM" id="SSF56801">
    <property type="entry name" value="Acetyl-CoA synthetase-like"/>
    <property type="match status" value="1"/>
</dbReference>
<keyword evidence="3" id="KW-0547">Nucleotide-binding</keyword>
<dbReference type="eggNOG" id="KOG1176">
    <property type="taxonomic scope" value="Eukaryota"/>
</dbReference>
<dbReference type="FunFam" id="3.40.50.12780:FF:000003">
    <property type="entry name" value="Long-chain-fatty-acid--CoA ligase FadD"/>
    <property type="match status" value="1"/>
</dbReference>
<keyword evidence="2" id="KW-0436">Ligase</keyword>
<evidence type="ECO:0008006" key="10">
    <source>
        <dbReference type="Google" id="ProtNLM"/>
    </source>
</evidence>
<dbReference type="PANTHER" id="PTHR24096:SF415">
    <property type="entry name" value="4-COUMARATE--COA LIGASE"/>
    <property type="match status" value="1"/>
</dbReference>
<dbReference type="InterPro" id="IPR020845">
    <property type="entry name" value="AMP-binding_CS"/>
</dbReference>